<dbReference type="GO" id="GO:0017111">
    <property type="term" value="F:ribonucleoside triphosphate phosphatase activity"/>
    <property type="evidence" value="ECO:0007669"/>
    <property type="project" value="InterPro"/>
</dbReference>
<sequence length="150" mass="17131">MTRWKPHVTVAAVVERDGRFLLVEEETEFGLQFNQPAGHLEEGESLVDACIREALEETAYHFRPTALVGIYRWPHPTKDMTYLRFNFAGEITGEEVGRALDEGIVAARWMTLDEVRATAARHRSPMILRCIEDYAAGKRYPLDLLTDNPQ</sequence>
<evidence type="ECO:0000256" key="1">
    <source>
        <dbReference type="RuleBase" id="RU364043"/>
    </source>
</evidence>
<gene>
    <name evidence="1" type="primary">nudJ</name>
    <name evidence="3" type="ORF">Azoinq_02700</name>
</gene>
<dbReference type="Pfam" id="PF00293">
    <property type="entry name" value="NUDIX"/>
    <property type="match status" value="1"/>
</dbReference>
<name>A0A975SNE1_9RHOO</name>
<dbReference type="GO" id="GO:0004787">
    <property type="term" value="F:thiamine diphosphate phosphatase activity"/>
    <property type="evidence" value="ECO:0007669"/>
    <property type="project" value="InterPro"/>
</dbReference>
<comment type="subunit">
    <text evidence="1">Monomer.</text>
</comment>
<comment type="similarity">
    <text evidence="1">Belongs to the Nudix hydrolase family. NudJ subfamily.</text>
</comment>
<reference evidence="3" key="1">
    <citation type="submission" date="2020-11" db="EMBL/GenBank/DDBJ databases">
        <title>Azospira inquinata sp. nov.</title>
        <authorList>
            <person name="Moe W.M."/>
            <person name="Mikes M.C."/>
        </authorList>
    </citation>
    <scope>NUCLEOTIDE SEQUENCE</scope>
    <source>
        <strain evidence="3">Azo-3</strain>
    </source>
</reference>
<protein>
    <recommendedName>
        <fullName evidence="1">Phosphatase NudJ</fullName>
        <ecNumber evidence="1">3.6.1.-</ecNumber>
    </recommendedName>
</protein>
<dbReference type="CDD" id="cd03675">
    <property type="entry name" value="NUDIX_Hydrolase"/>
    <property type="match status" value="1"/>
</dbReference>
<dbReference type="InterPro" id="IPR033713">
    <property type="entry name" value="NudJ"/>
</dbReference>
<dbReference type="PANTHER" id="PTHR43222">
    <property type="entry name" value="NUDIX HYDROLASE 23"/>
    <property type="match status" value="1"/>
</dbReference>
<keyword evidence="4" id="KW-1185">Reference proteome</keyword>
<dbReference type="InterPro" id="IPR000086">
    <property type="entry name" value="NUDIX_hydrolase_dom"/>
</dbReference>
<dbReference type="GO" id="GO:0017110">
    <property type="term" value="F:nucleoside diphosphate phosphatase activity"/>
    <property type="evidence" value="ECO:0007669"/>
    <property type="project" value="InterPro"/>
</dbReference>
<keyword evidence="1 3" id="KW-0378">Hydrolase</keyword>
<dbReference type="EMBL" id="CP064782">
    <property type="protein sequence ID" value="QWT49540.1"/>
    <property type="molecule type" value="Genomic_DNA"/>
</dbReference>
<evidence type="ECO:0000313" key="4">
    <source>
        <dbReference type="Proteomes" id="UP000683428"/>
    </source>
</evidence>
<dbReference type="RefSeq" id="WP_216126659.1">
    <property type="nucleotide sequence ID" value="NZ_CP064782.1"/>
</dbReference>
<dbReference type="AlphaFoldDB" id="A0A975SNE1"/>
<evidence type="ECO:0000313" key="3">
    <source>
        <dbReference type="EMBL" id="QWT49540.1"/>
    </source>
</evidence>
<dbReference type="PANTHER" id="PTHR43222:SF11">
    <property type="entry name" value="PHOSPHATASE NUDJ"/>
    <property type="match status" value="1"/>
</dbReference>
<organism evidence="3 4">
    <name type="scientific">Azospira inquinata</name>
    <dbReference type="NCBI Taxonomy" id="2785627"/>
    <lineage>
        <taxon>Bacteria</taxon>
        <taxon>Pseudomonadati</taxon>
        <taxon>Pseudomonadota</taxon>
        <taxon>Betaproteobacteria</taxon>
        <taxon>Rhodocyclales</taxon>
        <taxon>Rhodocyclaceae</taxon>
        <taxon>Azospira</taxon>
    </lineage>
</organism>
<dbReference type="KEGG" id="aiq:Azoinq_02700"/>
<dbReference type="EC" id="3.6.1.-" evidence="1"/>
<keyword evidence="1" id="KW-0460">Magnesium</keyword>
<dbReference type="Proteomes" id="UP000683428">
    <property type="component" value="Chromosome"/>
</dbReference>
<accession>A0A975SNE1</accession>
<evidence type="ECO:0000259" key="2">
    <source>
        <dbReference type="PROSITE" id="PS51462"/>
    </source>
</evidence>
<proteinExistence type="inferred from homology"/>
<feature type="domain" description="Nudix hydrolase" evidence="2">
    <location>
        <begin position="5"/>
        <end position="132"/>
    </location>
</feature>
<dbReference type="PROSITE" id="PS51462">
    <property type="entry name" value="NUDIX"/>
    <property type="match status" value="1"/>
</dbReference>
<comment type="cofactor">
    <cofactor evidence="1">
        <name>Mg(2+)</name>
        <dbReference type="ChEBI" id="CHEBI:18420"/>
    </cofactor>
</comment>